<dbReference type="AlphaFoldDB" id="A0A0C2JDF6"/>
<sequence length="95" mass="11077">MRGVSPVGHVYGVPVAVTEHEGRPVRFVWERRVYNVRHIVDHWITLRSDWSPEVQEHLPQRAHWRVEAGSTVASGVYELRHDSTSGEWLLARVWD</sequence>
<dbReference type="EMBL" id="JROO01000045">
    <property type="protein sequence ID" value="KIH96975.1"/>
    <property type="molecule type" value="Genomic_DNA"/>
</dbReference>
<comment type="caution">
    <text evidence="2">The sequence shown here is derived from an EMBL/GenBank/DDBJ whole genome shotgun (WGS) entry which is preliminary data.</text>
</comment>
<dbReference type="GO" id="GO:0016740">
    <property type="term" value="F:transferase activity"/>
    <property type="evidence" value="ECO:0007669"/>
    <property type="project" value="UniProtKB-KW"/>
</dbReference>
<dbReference type="Pfam" id="PF20114">
    <property type="entry name" value="DUF6504"/>
    <property type="match status" value="1"/>
</dbReference>
<accession>A0A0C2JDF6</accession>
<evidence type="ECO:0000259" key="1">
    <source>
        <dbReference type="Pfam" id="PF20114"/>
    </source>
</evidence>
<proteinExistence type="predicted"/>
<keyword evidence="3" id="KW-1185">Reference proteome</keyword>
<protein>
    <submittedName>
        <fullName evidence="2">Nucleotidyltransferase</fullName>
    </submittedName>
</protein>
<reference evidence="3" key="1">
    <citation type="journal article" date="2015" name="Chem. Biol.">
        <title>Structure, bioactivity, and resistance mechanism of streptomonomicin, an unusual lasso Peptide from an understudied halophilic actinomycete.</title>
        <authorList>
            <person name="Metelev M."/>
            <person name="Tietz J.I."/>
            <person name="Melby J.O."/>
            <person name="Blair P.M."/>
            <person name="Zhu L."/>
            <person name="Livnat I."/>
            <person name="Severinov K."/>
            <person name="Mitchell D.A."/>
        </authorList>
    </citation>
    <scope>NUCLEOTIDE SEQUENCE [LARGE SCALE GENOMIC DNA]</scope>
    <source>
        <strain evidence="3">YIM 90003</strain>
    </source>
</reference>
<evidence type="ECO:0000313" key="2">
    <source>
        <dbReference type="EMBL" id="KIH96975.1"/>
    </source>
</evidence>
<name>A0A0C2JDF6_9ACTN</name>
<evidence type="ECO:0000313" key="3">
    <source>
        <dbReference type="Proteomes" id="UP000031675"/>
    </source>
</evidence>
<dbReference type="InterPro" id="IPR045443">
    <property type="entry name" value="DUF6504"/>
</dbReference>
<gene>
    <name evidence="2" type="ORF">LP52_21935</name>
</gene>
<dbReference type="Proteomes" id="UP000031675">
    <property type="component" value="Unassembled WGS sequence"/>
</dbReference>
<feature type="domain" description="DUF6504" evidence="1">
    <location>
        <begin position="15"/>
        <end position="95"/>
    </location>
</feature>
<dbReference type="OrthoDB" id="5243842at2"/>
<keyword evidence="2" id="KW-0808">Transferase</keyword>
<organism evidence="2 3">
    <name type="scientific">Streptomonospora alba</name>
    <dbReference type="NCBI Taxonomy" id="183763"/>
    <lineage>
        <taxon>Bacteria</taxon>
        <taxon>Bacillati</taxon>
        <taxon>Actinomycetota</taxon>
        <taxon>Actinomycetes</taxon>
        <taxon>Streptosporangiales</taxon>
        <taxon>Nocardiopsidaceae</taxon>
        <taxon>Streptomonospora</taxon>
    </lineage>
</organism>